<organism evidence="2 3">
    <name type="scientific">Corynebacterium riegelii</name>
    <dbReference type="NCBI Taxonomy" id="156976"/>
    <lineage>
        <taxon>Bacteria</taxon>
        <taxon>Bacillati</taxon>
        <taxon>Actinomycetota</taxon>
        <taxon>Actinomycetes</taxon>
        <taxon>Mycobacteriales</taxon>
        <taxon>Corynebacteriaceae</taxon>
        <taxon>Corynebacterium</taxon>
    </lineage>
</organism>
<dbReference type="GO" id="GO:0005992">
    <property type="term" value="P:trehalose biosynthetic process"/>
    <property type="evidence" value="ECO:0007669"/>
    <property type="project" value="TreeGrafter"/>
</dbReference>
<dbReference type="InterPro" id="IPR006047">
    <property type="entry name" value="GH13_cat_dom"/>
</dbReference>
<dbReference type="EMBL" id="CP012342">
    <property type="protein sequence ID" value="AKV58099.1"/>
    <property type="molecule type" value="Genomic_DNA"/>
</dbReference>
<dbReference type="InterPro" id="IPR013797">
    <property type="entry name" value="Maltooligo_trehalose_synth_4"/>
</dbReference>
<dbReference type="CDD" id="cd11336">
    <property type="entry name" value="AmyAc_MTSase"/>
    <property type="match status" value="1"/>
</dbReference>
<dbReference type="GO" id="GO:0047470">
    <property type="term" value="F:(1,4)-alpha-D-glucan 1-alpha-D-glucosylmutase activity"/>
    <property type="evidence" value="ECO:0007669"/>
    <property type="project" value="TreeGrafter"/>
</dbReference>
<feature type="domain" description="Glycosyl hydrolase family 13 catalytic" evidence="1">
    <location>
        <begin position="17"/>
        <end position="415"/>
    </location>
</feature>
<dbReference type="AlphaFoldDB" id="A0A0K1R9L3"/>
<dbReference type="Gene3D" id="1.10.150.200">
    <property type="entry name" value="Maltooligosyl trehalose synthase, domain 3"/>
    <property type="match status" value="1"/>
</dbReference>
<gene>
    <name evidence="2" type="ORF">AK829_01755</name>
</gene>
<dbReference type="PANTHER" id="PTHR10357:SF216">
    <property type="entry name" value="MALTOOLIGOSYL TREHALOSE SYNTHASE-RELATED"/>
    <property type="match status" value="1"/>
</dbReference>
<evidence type="ECO:0000313" key="3">
    <source>
        <dbReference type="Proteomes" id="UP000060016"/>
    </source>
</evidence>
<dbReference type="SUPFAM" id="SSF51445">
    <property type="entry name" value="(Trans)glycosidases"/>
    <property type="match status" value="1"/>
</dbReference>
<dbReference type="Pfam" id="PF00128">
    <property type="entry name" value="Alpha-amylase"/>
    <property type="match status" value="1"/>
</dbReference>
<protein>
    <submittedName>
        <fullName evidence="2">Maltooligosyl trehalose synthase</fullName>
    </submittedName>
</protein>
<evidence type="ECO:0000259" key="1">
    <source>
        <dbReference type="SMART" id="SM00642"/>
    </source>
</evidence>
<dbReference type="Gene3D" id="1.10.10.470">
    <property type="entry name" value="Maltooligosyl trehalose synthase, domain 4"/>
    <property type="match status" value="1"/>
</dbReference>
<dbReference type="PANTHER" id="PTHR10357">
    <property type="entry name" value="ALPHA-AMYLASE FAMILY MEMBER"/>
    <property type="match status" value="1"/>
</dbReference>
<dbReference type="PATRIC" id="fig|156976.3.peg.345"/>
<evidence type="ECO:0000313" key="2">
    <source>
        <dbReference type="EMBL" id="AKV58099.1"/>
    </source>
</evidence>
<proteinExistence type="predicted"/>
<sequence>MRRPITSTYRLQLRGPHADPDGRAFGFAEAAREVPYLRDLGVSHLYLSPIFTAVPDSNHNYDVVDPTTINPELGGIEGLRELARVAHESGLGLILDIVPNHLGVENPRMNRWFWDVLKHGRDSEFECYFDIDWHEDNGAGGKMGMPVLAKEGDEDKLELVHLPAEAFPEGAAPDGEVVLKYFDSYFPVMPGSFASLDDDVLDVYQRQPYKLMYWRDGVISYRRFFSVNGLAGVRQEDPLVFERTHRLLRQLIAEDLIDGVRVDHPDGLADPFDYLTRLRDLIGPDRWLVVEKILEVTEPLDPRLQVDGTTGYDAMRELDGVFVNQSAEDALSVLAMQHTGSTWDEAALHAAEPQLKRRVATYELAAEVRRLARAIRRDNFSTAGNDVSDEDLIDTVVELMSAIPVYRADYRSLSRILSTVIAEMAVAQPDRVDALNLISAAMLARGEAETRFAQVSGAVMAKGVEDTLYYRASRLVALQEVGGAPGRFGVSAAEFHLLQQERAHLWPKAMTSLTTHDTKRSEDTRARMLEISEVDAAFGELTRSVFALVPPPDTFTGHFLLQNVLGIWPADGNFSDSLRSRLHEYALKAIREAGVNTTWLDREDDYESAIVAWIDALIDGPATADIARVARDLHRGGVVVSLGRKALQLAGAGVADTYQGQELFDYSLVDPDNRRFVDYSERAHILASYREARADDDFDAAAFIGDVTSPEGADRAKLLTTTEGLHLRLEYPALFTAGDHQAVFAVGEAHDCLIGLARGDAAGPSVIALATRTPLGLEARGGWGNTTVRLPEGEWTDRFTGKVYTGCTDVADLFEVLPTALLVSSQLTQTGRV</sequence>
<dbReference type="GO" id="GO:0030980">
    <property type="term" value="P:alpha-glucan catabolic process"/>
    <property type="evidence" value="ECO:0007669"/>
    <property type="project" value="TreeGrafter"/>
</dbReference>
<dbReference type="Proteomes" id="UP000060016">
    <property type="component" value="Chromosome"/>
</dbReference>
<dbReference type="SMART" id="SM00642">
    <property type="entry name" value="Aamy"/>
    <property type="match status" value="1"/>
</dbReference>
<dbReference type="InterPro" id="IPR012767">
    <property type="entry name" value="Trehalose_TreY"/>
</dbReference>
<dbReference type="RefSeq" id="WP_052203706.1">
    <property type="nucleotide sequence ID" value="NZ_CP012342.1"/>
</dbReference>
<dbReference type="Gene3D" id="3.20.20.80">
    <property type="entry name" value="Glycosidases"/>
    <property type="match status" value="1"/>
</dbReference>
<dbReference type="STRING" id="156976.AK829_01755"/>
<keyword evidence="3" id="KW-1185">Reference proteome</keyword>
<dbReference type="NCBIfam" id="TIGR02401">
    <property type="entry name" value="trehalose_TreY"/>
    <property type="match status" value="1"/>
</dbReference>
<dbReference type="Gene3D" id="3.30.1590.10">
    <property type="entry name" value="Maltooligosyl trehalose synthase, domain 2"/>
    <property type="match status" value="1"/>
</dbReference>
<accession>A0A0K1R9L3</accession>
<dbReference type="KEGG" id="crie:AK829_01755"/>
<dbReference type="InterPro" id="IPR017853">
    <property type="entry name" value="GH"/>
</dbReference>
<name>A0A0K1R9L3_9CORY</name>
<reference evidence="2 3" key="1">
    <citation type="submission" date="2015-08" db="EMBL/GenBank/DDBJ databases">
        <authorList>
            <person name="Babu N.S."/>
            <person name="Beckwith C.J."/>
            <person name="Beseler K.G."/>
            <person name="Brison A."/>
            <person name="Carone J.V."/>
            <person name="Caskin T.P."/>
            <person name="Diamond M."/>
            <person name="Durham M.E."/>
            <person name="Foxe J.M."/>
            <person name="Go M."/>
            <person name="Henderson B.A."/>
            <person name="Jones I.B."/>
            <person name="McGettigan J.A."/>
            <person name="Micheletti S.J."/>
            <person name="Nasrallah M.E."/>
            <person name="Ortiz D."/>
            <person name="Piller C.R."/>
            <person name="Privatt S.R."/>
            <person name="Schneider S.L."/>
            <person name="Sharp S."/>
            <person name="Smith T.C."/>
            <person name="Stanton J.D."/>
            <person name="Ullery H.E."/>
            <person name="Wilson R.J."/>
            <person name="Serrano M.G."/>
            <person name="Buck G."/>
            <person name="Lee V."/>
            <person name="Wang Y."/>
            <person name="Carvalho R."/>
            <person name="Voegtly L."/>
            <person name="Shi R."/>
            <person name="Duckworth R."/>
            <person name="Johnson A."/>
            <person name="Loviza R."/>
            <person name="Walstead R."/>
            <person name="Shah Z."/>
            <person name="Kiflezghi M."/>
            <person name="Wade K."/>
            <person name="Ball S.L."/>
            <person name="Bradley K.W."/>
            <person name="Asai D.J."/>
            <person name="Bowman C.A."/>
            <person name="Russell D.A."/>
            <person name="Pope W.H."/>
            <person name="Jacobs-Sera D."/>
            <person name="Hendrix R.W."/>
            <person name="Hatfull G.F."/>
        </authorList>
    </citation>
    <scope>NUCLEOTIDE SEQUENCE [LARGE SCALE GENOMIC DNA]</scope>
    <source>
        <strain evidence="2 3">PUDD_83A45</strain>
    </source>
</reference>